<name>A0A1B6M2H7_9HEMI</name>
<organism evidence="2">
    <name type="scientific">Graphocephala atropunctata</name>
    <dbReference type="NCBI Taxonomy" id="36148"/>
    <lineage>
        <taxon>Eukaryota</taxon>
        <taxon>Metazoa</taxon>
        <taxon>Ecdysozoa</taxon>
        <taxon>Arthropoda</taxon>
        <taxon>Hexapoda</taxon>
        <taxon>Insecta</taxon>
        <taxon>Pterygota</taxon>
        <taxon>Neoptera</taxon>
        <taxon>Paraneoptera</taxon>
        <taxon>Hemiptera</taxon>
        <taxon>Auchenorrhyncha</taxon>
        <taxon>Membracoidea</taxon>
        <taxon>Cicadellidae</taxon>
        <taxon>Cicadellinae</taxon>
        <taxon>Cicadellini</taxon>
        <taxon>Graphocephala</taxon>
    </lineage>
</organism>
<evidence type="ECO:0000313" key="2">
    <source>
        <dbReference type="EMBL" id="JAT30135.1"/>
    </source>
</evidence>
<reference evidence="2" key="1">
    <citation type="submission" date="2015-11" db="EMBL/GenBank/DDBJ databases">
        <title>De novo transcriptome assembly of four potential Pierce s Disease insect vectors from Arizona vineyards.</title>
        <authorList>
            <person name="Tassone E.E."/>
        </authorList>
    </citation>
    <scope>NUCLEOTIDE SEQUENCE</scope>
</reference>
<feature type="compositionally biased region" description="Polar residues" evidence="1">
    <location>
        <begin position="11"/>
        <end position="30"/>
    </location>
</feature>
<feature type="non-terminal residue" evidence="2">
    <location>
        <position position="1"/>
    </location>
</feature>
<dbReference type="EMBL" id="GEBQ01009842">
    <property type="protein sequence ID" value="JAT30135.1"/>
    <property type="molecule type" value="Transcribed_RNA"/>
</dbReference>
<accession>A0A1B6M2H7</accession>
<sequence length="134" mass="14770">EPPGLQGRFETVNNANALKPTTDTSSSSNAEMEPEQDNFESSNINTEPTAMGEPKCLSHYMLCTPQPGVRNGGCCYSMICAKTSFANICLYFGWDTSHGRRKEGNPQVEQTLQEENVESNKTLTKPFTNSNNIL</sequence>
<feature type="region of interest" description="Disordered" evidence="1">
    <location>
        <begin position="1"/>
        <end position="50"/>
    </location>
</feature>
<feature type="compositionally biased region" description="Polar residues" evidence="1">
    <location>
        <begin position="39"/>
        <end position="48"/>
    </location>
</feature>
<dbReference type="AlphaFoldDB" id="A0A1B6M2H7"/>
<evidence type="ECO:0000256" key="1">
    <source>
        <dbReference type="SAM" id="MobiDB-lite"/>
    </source>
</evidence>
<proteinExistence type="predicted"/>
<protein>
    <submittedName>
        <fullName evidence="2">Uncharacterized protein</fullName>
    </submittedName>
</protein>
<gene>
    <name evidence="2" type="ORF">g.2929</name>
</gene>